<evidence type="ECO:0000256" key="16">
    <source>
        <dbReference type="SAM" id="Phobius"/>
    </source>
</evidence>
<feature type="transmembrane region" description="Helical" evidence="16">
    <location>
        <begin position="380"/>
        <end position="400"/>
    </location>
</feature>
<accession>A0A267DRR8</accession>
<evidence type="ECO:0000256" key="7">
    <source>
        <dbReference type="ARBA" id="ARBA00022679"/>
    </source>
</evidence>
<feature type="compositionally biased region" description="Polar residues" evidence="15">
    <location>
        <begin position="312"/>
        <end position="327"/>
    </location>
</feature>
<comment type="similarity">
    <text evidence="4">Belongs to the diacylglycerol acyltransferase family.</text>
</comment>
<feature type="compositionally biased region" description="Basic and acidic residues" evidence="15">
    <location>
        <begin position="300"/>
        <end position="310"/>
    </location>
</feature>
<evidence type="ECO:0000256" key="5">
    <source>
        <dbReference type="ARBA" id="ARBA00013244"/>
    </source>
</evidence>
<feature type="compositionally biased region" description="Basic and acidic residues" evidence="15">
    <location>
        <begin position="329"/>
        <end position="347"/>
    </location>
</feature>
<keyword evidence="18" id="KW-1185">Reference proteome</keyword>
<dbReference type="OrthoDB" id="264532at2759"/>
<evidence type="ECO:0000256" key="4">
    <source>
        <dbReference type="ARBA" id="ARBA00005420"/>
    </source>
</evidence>
<evidence type="ECO:0000256" key="15">
    <source>
        <dbReference type="SAM" id="MobiDB-lite"/>
    </source>
</evidence>
<dbReference type="CDD" id="cd07987">
    <property type="entry name" value="LPLAT_MGAT-like"/>
    <property type="match status" value="1"/>
</dbReference>
<feature type="region of interest" description="Disordered" evidence="15">
    <location>
        <begin position="29"/>
        <end position="354"/>
    </location>
</feature>
<comment type="pathway">
    <text evidence="3">Lipid metabolism.</text>
</comment>
<feature type="compositionally biased region" description="Basic and acidic residues" evidence="15">
    <location>
        <begin position="195"/>
        <end position="291"/>
    </location>
</feature>
<dbReference type="Pfam" id="PF03982">
    <property type="entry name" value="DAGAT"/>
    <property type="match status" value="1"/>
</dbReference>
<keyword evidence="11 16" id="KW-1133">Transmembrane helix</keyword>
<evidence type="ECO:0000256" key="3">
    <source>
        <dbReference type="ARBA" id="ARBA00005189"/>
    </source>
</evidence>
<reference evidence="17 18" key="1">
    <citation type="submission" date="2017-06" db="EMBL/GenBank/DDBJ databases">
        <title>A platform for efficient transgenesis in Macrostomum lignano, a flatworm model organism for stem cell research.</title>
        <authorList>
            <person name="Berezikov E."/>
        </authorList>
    </citation>
    <scope>NUCLEOTIDE SEQUENCE [LARGE SCALE GENOMIC DNA]</scope>
    <source>
        <strain evidence="17">DV1</strain>
        <tissue evidence="17">Whole organism</tissue>
    </source>
</reference>
<dbReference type="EC" id="2.3.1.20" evidence="5"/>
<evidence type="ECO:0000256" key="8">
    <source>
        <dbReference type="ARBA" id="ARBA00022692"/>
    </source>
</evidence>
<evidence type="ECO:0000256" key="9">
    <source>
        <dbReference type="ARBA" id="ARBA00022798"/>
    </source>
</evidence>
<evidence type="ECO:0000256" key="10">
    <source>
        <dbReference type="ARBA" id="ARBA00022824"/>
    </source>
</evidence>
<feature type="compositionally biased region" description="Basic and acidic residues" evidence="15">
    <location>
        <begin position="118"/>
        <end position="183"/>
    </location>
</feature>
<keyword evidence="13 16" id="KW-0472">Membrane</keyword>
<comment type="pathway">
    <text evidence="2">Glycerolipid metabolism; triacylglycerol biosynthesis.</text>
</comment>
<dbReference type="EMBL" id="NIVC01003446">
    <property type="protein sequence ID" value="PAA51377.1"/>
    <property type="molecule type" value="Genomic_DNA"/>
</dbReference>
<dbReference type="STRING" id="282301.A0A267DRR8"/>
<keyword evidence="8 16" id="KW-0812">Transmembrane</keyword>
<evidence type="ECO:0000256" key="2">
    <source>
        <dbReference type="ARBA" id="ARBA00004771"/>
    </source>
</evidence>
<feature type="transmembrane region" description="Helical" evidence="16">
    <location>
        <begin position="406"/>
        <end position="424"/>
    </location>
</feature>
<name>A0A267DRR8_9PLAT</name>
<keyword evidence="14" id="KW-0012">Acyltransferase</keyword>
<dbReference type="Proteomes" id="UP000215902">
    <property type="component" value="Unassembled WGS sequence"/>
</dbReference>
<evidence type="ECO:0000313" key="18">
    <source>
        <dbReference type="Proteomes" id="UP000215902"/>
    </source>
</evidence>
<evidence type="ECO:0000256" key="14">
    <source>
        <dbReference type="ARBA" id="ARBA00023315"/>
    </source>
</evidence>
<comment type="caution">
    <text evidence="17">The sequence shown here is derived from an EMBL/GenBank/DDBJ whole genome shotgun (WGS) entry which is preliminary data.</text>
</comment>
<dbReference type="AlphaFoldDB" id="A0A267DRR8"/>
<dbReference type="PANTHER" id="PTHR12317">
    <property type="entry name" value="DIACYLGLYCEROL O-ACYLTRANSFERASE"/>
    <property type="match status" value="1"/>
</dbReference>
<feature type="compositionally biased region" description="Polar residues" evidence="15">
    <location>
        <begin position="90"/>
        <end position="107"/>
    </location>
</feature>
<keyword evidence="12" id="KW-0443">Lipid metabolism</keyword>
<evidence type="ECO:0000256" key="1">
    <source>
        <dbReference type="ARBA" id="ARBA00004477"/>
    </source>
</evidence>
<evidence type="ECO:0000256" key="12">
    <source>
        <dbReference type="ARBA" id="ARBA00023098"/>
    </source>
</evidence>
<proteinExistence type="inferred from homology"/>
<evidence type="ECO:0000256" key="6">
    <source>
        <dbReference type="ARBA" id="ARBA00022516"/>
    </source>
</evidence>
<dbReference type="GO" id="GO:0019432">
    <property type="term" value="P:triglyceride biosynthetic process"/>
    <property type="evidence" value="ECO:0007669"/>
    <property type="project" value="TreeGrafter"/>
</dbReference>
<keyword evidence="9" id="KW-0319">Glycerol metabolism</keyword>
<keyword evidence="6" id="KW-0444">Lipid biosynthesis</keyword>
<organism evidence="17 18">
    <name type="scientific">Macrostomum lignano</name>
    <dbReference type="NCBI Taxonomy" id="282301"/>
    <lineage>
        <taxon>Eukaryota</taxon>
        <taxon>Metazoa</taxon>
        <taxon>Spiralia</taxon>
        <taxon>Lophotrochozoa</taxon>
        <taxon>Platyhelminthes</taxon>
        <taxon>Rhabditophora</taxon>
        <taxon>Macrostomorpha</taxon>
        <taxon>Macrostomida</taxon>
        <taxon>Macrostomidae</taxon>
        <taxon>Macrostomum</taxon>
    </lineage>
</organism>
<dbReference type="PANTHER" id="PTHR12317:SF0">
    <property type="entry name" value="ACYLTRANSFERASE"/>
    <property type="match status" value="1"/>
</dbReference>
<dbReference type="GO" id="GO:0004144">
    <property type="term" value="F:diacylglycerol O-acyltransferase activity"/>
    <property type="evidence" value="ECO:0007669"/>
    <property type="project" value="UniProtKB-EC"/>
</dbReference>
<protein>
    <recommendedName>
        <fullName evidence="5">diacylglycerol O-acyltransferase</fullName>
        <ecNumber evidence="5">2.3.1.20</ecNumber>
    </recommendedName>
</protein>
<evidence type="ECO:0000256" key="11">
    <source>
        <dbReference type="ARBA" id="ARBA00022989"/>
    </source>
</evidence>
<dbReference type="InterPro" id="IPR007130">
    <property type="entry name" value="DAGAT"/>
</dbReference>
<keyword evidence="7" id="KW-0808">Transferase</keyword>
<comment type="subcellular location">
    <subcellularLocation>
        <location evidence="1">Endoplasmic reticulum membrane</location>
        <topology evidence="1">Multi-pass membrane protein</topology>
    </subcellularLocation>
</comment>
<dbReference type="GO" id="GO:0006071">
    <property type="term" value="P:glycerol metabolic process"/>
    <property type="evidence" value="ECO:0007669"/>
    <property type="project" value="UniProtKB-KW"/>
</dbReference>
<evidence type="ECO:0000256" key="13">
    <source>
        <dbReference type="ARBA" id="ARBA00023136"/>
    </source>
</evidence>
<sequence length="695" mass="76434">MSNGFGLSTAAAADLKAPLPLNADAEVGFEEAQQSASPNVDIGAGDMSAQLEVKLGSGDRADERVEPASNGSLRESGDEAKVQDAGEKPQGQTPKATEQPKGQTTGANEKPEGQTPEANEKPEGQTPEANEKPEDQTPEANEKPEGQTTEANEKPEGQTSEANDRPEGQTPEANEKPEGHIPEATEQPEGQTTEANEKPEGQTPEANEKPEGQTPEANEKPEGQTPEANEKPESQTPEANEKPEGQTPEANEKPEGQTPEANEKPEGQTPEANEKPEGQTPEPSEKPEPQSKPEPQTPEPSERPEPESKPETQTPKASQETHTQAEPSASKRAENRSRNPDQRKSSEGEPAESQRGFRIFGIEFAPLNTPMRRRLQTLAVLQWLLSITVMPIICVLFIMMTLLTPLAPLSLAYVAWIFFFDRNTSQRGGRRLERVRRWSLWRHYRDYFPIRLVKSADLDPAHNYLIGYHPHGIISCGAFCNFGTEATGFSAKFPGIKPYLLTLRINFFWPLLRGYFMSVGVCDVSRSSLRWILGREGGGNAAIVVVGGAQEALDARPGNYKLTLLKRKGFARMALQTGAHLVPCFSFGENDLFRQAANPPGSWVRAFQQIFKGALGSSPPFFYGRGVFNYTFGLLPYRHAVTTVVGAPIPVEKCPEPSAEQVDRLHRLYMERLADLFDEFKAEHGVKEDVRLEFV</sequence>
<dbReference type="GO" id="GO:0005789">
    <property type="term" value="C:endoplasmic reticulum membrane"/>
    <property type="evidence" value="ECO:0007669"/>
    <property type="project" value="UniProtKB-SubCell"/>
</dbReference>
<feature type="compositionally biased region" description="Basic and acidic residues" evidence="15">
    <location>
        <begin position="57"/>
        <end position="66"/>
    </location>
</feature>
<feature type="compositionally biased region" description="Basic and acidic residues" evidence="15">
    <location>
        <begin position="75"/>
        <end position="87"/>
    </location>
</feature>
<keyword evidence="10" id="KW-0256">Endoplasmic reticulum</keyword>
<evidence type="ECO:0000313" key="17">
    <source>
        <dbReference type="EMBL" id="PAA51377.1"/>
    </source>
</evidence>
<gene>
    <name evidence="17" type="ORF">BOX15_Mlig028465g1</name>
</gene>